<evidence type="ECO:0000313" key="1">
    <source>
        <dbReference type="EMBL" id="MBM3332815.1"/>
    </source>
</evidence>
<sequence length="859" mass="93005">MPRGTKDRVRGRYSIQAIRAARARVLLCAALLGIGVAHAQPFPSFLLDTTRFIGRYLNSSLPYFGVAASRTTGMVAWLPSDDNIYASRLDRSMALLDTIPLNAAGPSQRASMSFPPSAACSDSGYAVAWSGITEQLWFALVSNSGAIDARVLIDSQVQMYCISLAARPDRYAVVSTVWSPVSDRHEVRAAEVSSSGDVMRRLLVASGEQPSFYLDAADVVRGDSAYFVVWQGVDSTWDSCISARFIWPDNSSADTQIIPIRQRVPAFGPKAAFDGENFWVAWLEVTDPDRETLAMAARVSQAGIVLDTGGLALARGATSIDVAADGETTLVVWGAGTSTIACMRCDSDGQMIDPAPVKLSTNALAPPAVAVTTDTFLVLWNEKVNSVSMYRYRLVGRRVLASGGVVDSLARDYAFSANSHEGSVLTSDGENFLAVWADIRADPNYSARFRARRFDNQGQFIDAEPFTIGGPRTIPLKSVLAYGAGCYLLCWCEDPDTLPGLVATYATRISRDGVVMDTVPITLGTAALNEDELGVTFLADSIFVVSLDYDQLESTHVVRVMADGRVLDSVPVPLKVRFGYAMVNTRASLAHMGDTLVAVNRIYNCPDIRCWMGVGLYDRTLKILDSIWWQRRSWNFFTDVACGGGRILGAEVVSSGAPRLWLLDSAANLLDTAVPIPPGVVRNHTSLEYDGASFLCVNALTGGRFQTLRGYRISPDGDLLDPYGVDIVAFESTYVTGDCALAMDTLGHVGLAFFSFEPECMAGRARATIFPRLTGAVEETRGTPVPGYLCQTVFSRILHLPPVNQTGGYSLLDVSGRKLMDLKPGENDVRSLAPGVYFVRGPMTEDGRPGDVRKVVLTE</sequence>
<dbReference type="EMBL" id="VGIR01000143">
    <property type="protein sequence ID" value="MBM3332815.1"/>
    <property type="molecule type" value="Genomic_DNA"/>
</dbReference>
<protein>
    <submittedName>
        <fullName evidence="1">Uncharacterized protein</fullName>
    </submittedName>
</protein>
<accession>A0A937XKL5</accession>
<organism evidence="1 2">
    <name type="scientific">candidate division WOR-3 bacterium</name>
    <dbReference type="NCBI Taxonomy" id="2052148"/>
    <lineage>
        <taxon>Bacteria</taxon>
        <taxon>Bacteria division WOR-3</taxon>
    </lineage>
</organism>
<gene>
    <name evidence="1" type="ORF">FJY68_13375</name>
</gene>
<reference evidence="1" key="1">
    <citation type="submission" date="2019-03" db="EMBL/GenBank/DDBJ databases">
        <title>Lake Tanganyika Metagenome-Assembled Genomes (MAGs).</title>
        <authorList>
            <person name="Tran P."/>
        </authorList>
    </citation>
    <scope>NUCLEOTIDE SEQUENCE</scope>
    <source>
        <strain evidence="1">K_DeepCast_150m_m2_040</strain>
    </source>
</reference>
<evidence type="ECO:0000313" key="2">
    <source>
        <dbReference type="Proteomes" id="UP000779900"/>
    </source>
</evidence>
<dbReference type="Proteomes" id="UP000779900">
    <property type="component" value="Unassembled WGS sequence"/>
</dbReference>
<comment type="caution">
    <text evidence="1">The sequence shown here is derived from an EMBL/GenBank/DDBJ whole genome shotgun (WGS) entry which is preliminary data.</text>
</comment>
<dbReference type="AlphaFoldDB" id="A0A937XKL5"/>
<proteinExistence type="predicted"/>
<name>A0A937XKL5_UNCW3</name>